<dbReference type="Pfam" id="PF00112">
    <property type="entry name" value="Peptidase_C1"/>
    <property type="match status" value="1"/>
</dbReference>
<reference evidence="3" key="1">
    <citation type="journal article" date="2020" name="J Insects Food Feed">
        <title>The yellow mealworm (Tenebrio molitor) genome: a resource for the emerging insects as food and feed industry.</title>
        <authorList>
            <person name="Eriksson T."/>
            <person name="Andere A."/>
            <person name="Kelstrup H."/>
            <person name="Emery V."/>
            <person name="Picard C."/>
        </authorList>
    </citation>
    <scope>NUCLEOTIDE SEQUENCE</scope>
    <source>
        <strain evidence="3">Stoneville</strain>
        <tissue evidence="3">Whole head</tissue>
    </source>
</reference>
<dbReference type="InterPro" id="IPR038765">
    <property type="entry name" value="Papain-like_cys_pep_sf"/>
</dbReference>
<comment type="caution">
    <text evidence="3">The sequence shown here is derived from an EMBL/GenBank/DDBJ whole genome shotgun (WGS) entry which is preliminary data.</text>
</comment>
<proteinExistence type="inferred from homology"/>
<dbReference type="Proteomes" id="UP000719412">
    <property type="component" value="Unassembled WGS sequence"/>
</dbReference>
<dbReference type="InterPro" id="IPR013128">
    <property type="entry name" value="Peptidase_C1A"/>
</dbReference>
<protein>
    <recommendedName>
        <fullName evidence="2">Peptidase C1A papain C-terminal domain-containing protein</fullName>
    </recommendedName>
</protein>
<gene>
    <name evidence="3" type="ORF">GEV33_010939</name>
</gene>
<dbReference type="EMBL" id="JABDTM020026500">
    <property type="protein sequence ID" value="KAH0811852.1"/>
    <property type="molecule type" value="Genomic_DNA"/>
</dbReference>
<dbReference type="PANTHER" id="PTHR12411">
    <property type="entry name" value="CYSTEINE PROTEASE FAMILY C1-RELATED"/>
    <property type="match status" value="1"/>
</dbReference>
<dbReference type="GO" id="GO:0006508">
    <property type="term" value="P:proteolysis"/>
    <property type="evidence" value="ECO:0007669"/>
    <property type="project" value="InterPro"/>
</dbReference>
<dbReference type="InterPro" id="IPR000668">
    <property type="entry name" value="Peptidase_C1A_C"/>
</dbReference>
<comment type="similarity">
    <text evidence="1">Belongs to the peptidase C1 family.</text>
</comment>
<name>A0A8J6L994_TENMO</name>
<keyword evidence="4" id="KW-1185">Reference proteome</keyword>
<dbReference type="Gene3D" id="3.90.70.10">
    <property type="entry name" value="Cysteine proteinases"/>
    <property type="match status" value="1"/>
</dbReference>
<evidence type="ECO:0000313" key="4">
    <source>
        <dbReference type="Proteomes" id="UP000719412"/>
    </source>
</evidence>
<evidence type="ECO:0000259" key="2">
    <source>
        <dbReference type="SMART" id="SM00645"/>
    </source>
</evidence>
<feature type="domain" description="Peptidase C1A papain C-terminal" evidence="2">
    <location>
        <begin position="121"/>
        <end position="382"/>
    </location>
</feature>
<dbReference type="SMART" id="SM00645">
    <property type="entry name" value="Pept_C1"/>
    <property type="match status" value="1"/>
</dbReference>
<evidence type="ECO:0000313" key="3">
    <source>
        <dbReference type="EMBL" id="KAH0811852.1"/>
    </source>
</evidence>
<evidence type="ECO:0000256" key="1">
    <source>
        <dbReference type="ARBA" id="ARBA00008455"/>
    </source>
</evidence>
<accession>A0A8J6L994</accession>
<dbReference type="AlphaFoldDB" id="A0A8J6L994"/>
<dbReference type="GO" id="GO:0008234">
    <property type="term" value="F:cysteine-type peptidase activity"/>
    <property type="evidence" value="ECO:0007669"/>
    <property type="project" value="InterPro"/>
</dbReference>
<reference evidence="3" key="2">
    <citation type="submission" date="2021-08" db="EMBL/GenBank/DDBJ databases">
        <authorList>
            <person name="Eriksson T."/>
        </authorList>
    </citation>
    <scope>NUCLEOTIDE SEQUENCE</scope>
    <source>
        <strain evidence="3">Stoneville</strain>
        <tissue evidence="3">Whole head</tissue>
    </source>
</reference>
<dbReference type="SUPFAM" id="SSF54001">
    <property type="entry name" value="Cysteine proteinases"/>
    <property type="match status" value="1"/>
</dbReference>
<sequence length="430" mass="48146">MCSRVSLSLRHILHLLSSPSAQHLISLSSFPHLNLAIIFLSRALSVPNVAVFNPPEDFWGHVKHNDKYYEWESGKGKTSEKLYDRFRKRKHADKQDDFPVLKHKLESLPDIPKSFHYFGKWAACIDAFINGNLNEGSCDASWAMIPASILSDRLCIESNGNITSRLSTEDLLACCPECVTQQNGCGGGVVQKVFEFWMMQGIVSGGAYNKSEGCMPYSKSSFVDQKSSECEIRCTNPNFGTSYIADKHFGSLSYTLPNDELQIQVEIITHGPVVAEMTVYEDLLYYSSGKINSNTTFKMTFSKKLIALGIYEHVVGEKIGTEVVKIIGWSSDESVTGKSDDDRVNYWIVVTSWGDEWGVKGSFKIVRGTNQCGIESKVRAGRTSPGLDKDEYLEIRAQPSPREKSVDEACQGQQSLLYQWEQVLNLKVQV</sequence>
<organism evidence="3 4">
    <name type="scientific">Tenebrio molitor</name>
    <name type="common">Yellow mealworm beetle</name>
    <dbReference type="NCBI Taxonomy" id="7067"/>
    <lineage>
        <taxon>Eukaryota</taxon>
        <taxon>Metazoa</taxon>
        <taxon>Ecdysozoa</taxon>
        <taxon>Arthropoda</taxon>
        <taxon>Hexapoda</taxon>
        <taxon>Insecta</taxon>
        <taxon>Pterygota</taxon>
        <taxon>Neoptera</taxon>
        <taxon>Endopterygota</taxon>
        <taxon>Coleoptera</taxon>
        <taxon>Polyphaga</taxon>
        <taxon>Cucujiformia</taxon>
        <taxon>Tenebrionidae</taxon>
        <taxon>Tenebrio</taxon>
    </lineage>
</organism>